<dbReference type="InterPro" id="IPR003593">
    <property type="entry name" value="AAA+_ATPase"/>
</dbReference>
<dbReference type="Pfam" id="PF05157">
    <property type="entry name" value="MshEN"/>
    <property type="match status" value="1"/>
</dbReference>
<dbReference type="GO" id="GO:0005524">
    <property type="term" value="F:ATP binding"/>
    <property type="evidence" value="ECO:0007669"/>
    <property type="project" value="UniProtKB-KW"/>
</dbReference>
<gene>
    <name evidence="5" type="ORF">BLITH_0319</name>
</gene>
<evidence type="ECO:0000259" key="4">
    <source>
        <dbReference type="PROSITE" id="PS00662"/>
    </source>
</evidence>
<dbReference type="SUPFAM" id="SSF160246">
    <property type="entry name" value="EspE N-terminal domain-like"/>
    <property type="match status" value="1"/>
</dbReference>
<dbReference type="InterPro" id="IPR037257">
    <property type="entry name" value="T2SS_E_N_sf"/>
</dbReference>
<dbReference type="Gene3D" id="3.30.450.90">
    <property type="match status" value="1"/>
</dbReference>
<dbReference type="FunFam" id="3.30.300.160:FF:000002">
    <property type="entry name" value="Type II secretion system protein E"/>
    <property type="match status" value="1"/>
</dbReference>
<keyword evidence="2" id="KW-0547">Nucleotide-binding</keyword>
<sequence>MATEARKRLGDLLVEWGIITQAELEEALARQRKTRERLGDVLVSLGYVTEGELLRVLSSQLGIPQVHLSRYHFDARLARLVPRELAERYRAIPFQRDGDVLHVALLDPLDVFAIEDLERVTGLKVKPYLASSADFHNAMARLYSGEAEGQGEKGEESRPLEAVDVSSPAARFVTETLQRAARLRASDVHIEPFSDGAQVRFRIDGRLRREQTLPFRLYNMVVARIKILANMDIAERRRPQDGRMSFHVDDREIDVRVSALPTIHGEKIVLRLLDSRAGLKTIDELGFSARNHELFLRMIRQPHGIVLLTGPTGSGKTTTLYAALQYLKSDEVNITTIEDPVEYEIPGVNQVQVNERAGLTFAAGLRSLLRQDPDILMVGEIRDQETAEIAIRAALTGHLVLSTLHTNDAVGAVYRLVDMGVPPYLIAASLNGVVAQRLVRRVCPECAETYAPEPWELKLLRQSGTDAAELTRGRGCPTCGGTGYLGRIAVHEVLYLDEPLRQAISEGAKRDDLYRMARERGMTTLWEDALAKAVQGLTTVEEVLQEISGDQGG</sequence>
<dbReference type="Gene3D" id="3.40.50.300">
    <property type="entry name" value="P-loop containing nucleotide triphosphate hydrolases"/>
    <property type="match status" value="1"/>
</dbReference>
<dbReference type="InterPro" id="IPR007831">
    <property type="entry name" value="T2SS_GspE_N"/>
</dbReference>
<feature type="domain" description="Bacterial type II secretion system protein E" evidence="4">
    <location>
        <begin position="369"/>
        <end position="383"/>
    </location>
</feature>
<dbReference type="SMART" id="SM00382">
    <property type="entry name" value="AAA"/>
    <property type="match status" value="1"/>
</dbReference>
<evidence type="ECO:0000256" key="2">
    <source>
        <dbReference type="ARBA" id="ARBA00022741"/>
    </source>
</evidence>
<dbReference type="InterPro" id="IPR027417">
    <property type="entry name" value="P-loop_NTPase"/>
</dbReference>
<comment type="similarity">
    <text evidence="1">Belongs to the GSP E family.</text>
</comment>
<dbReference type="Gene3D" id="3.30.300.160">
    <property type="entry name" value="Type II secretion system, protein E, N-terminal domain"/>
    <property type="match status" value="1"/>
</dbReference>
<reference evidence="5 6" key="1">
    <citation type="submission" date="2017-08" db="EMBL/GenBank/DDBJ databases">
        <title>Burning lignite coal seam in the remote Altai Mountains harbors a hydrogen-driven thermophilic microbial community.</title>
        <authorList>
            <person name="Kadnikov V.V."/>
            <person name="Mardanov A.V."/>
            <person name="Ivasenko D."/>
            <person name="Beletsky A.V."/>
            <person name="Karnachuk O.V."/>
            <person name="Ravin N.V."/>
        </authorList>
    </citation>
    <scope>NUCLEOTIDE SEQUENCE [LARGE SCALE GENOMIC DNA]</scope>
    <source>
        <strain evidence="5">AL31</strain>
    </source>
</reference>
<evidence type="ECO:0000256" key="3">
    <source>
        <dbReference type="ARBA" id="ARBA00022840"/>
    </source>
</evidence>
<dbReference type="PANTHER" id="PTHR30258">
    <property type="entry name" value="TYPE II SECRETION SYSTEM PROTEIN GSPE-RELATED"/>
    <property type="match status" value="1"/>
</dbReference>
<dbReference type="EMBL" id="PEBW01000001">
    <property type="protein sequence ID" value="PTQ53239.1"/>
    <property type="molecule type" value="Genomic_DNA"/>
</dbReference>
<dbReference type="CDD" id="cd01129">
    <property type="entry name" value="PulE-GspE-like"/>
    <property type="match status" value="1"/>
</dbReference>
<dbReference type="InterPro" id="IPR001482">
    <property type="entry name" value="T2SS/T4SS_dom"/>
</dbReference>
<keyword evidence="3" id="KW-0067">ATP-binding</keyword>
<dbReference type="PANTHER" id="PTHR30258:SF1">
    <property type="entry name" value="PROTEIN TRANSPORT PROTEIN HOFB HOMOLOG"/>
    <property type="match status" value="1"/>
</dbReference>
<dbReference type="AlphaFoldDB" id="A0A2T5GAL9"/>
<dbReference type="GO" id="GO:0016887">
    <property type="term" value="F:ATP hydrolysis activity"/>
    <property type="evidence" value="ECO:0007669"/>
    <property type="project" value="TreeGrafter"/>
</dbReference>
<dbReference type="PROSITE" id="PS00662">
    <property type="entry name" value="T2SP_E"/>
    <property type="match status" value="1"/>
</dbReference>
<protein>
    <submittedName>
        <fullName evidence="5">Type IV fimbrial assembly, ATPase PilB</fullName>
    </submittedName>
</protein>
<dbReference type="GO" id="GO:0005886">
    <property type="term" value="C:plasma membrane"/>
    <property type="evidence" value="ECO:0007669"/>
    <property type="project" value="TreeGrafter"/>
</dbReference>
<organism evidence="5 6">
    <name type="scientific">Brockia lithotrophica</name>
    <dbReference type="NCBI Taxonomy" id="933949"/>
    <lineage>
        <taxon>Bacteria</taxon>
        <taxon>Bacillati</taxon>
        <taxon>Bacillota</taxon>
        <taxon>Bacilli</taxon>
        <taxon>Bacillales</taxon>
        <taxon>Bacillales Family X. Incertae Sedis</taxon>
        <taxon>Brockia</taxon>
    </lineage>
</organism>
<dbReference type="Proteomes" id="UP000244016">
    <property type="component" value="Unassembled WGS sequence"/>
</dbReference>
<dbReference type="SUPFAM" id="SSF52540">
    <property type="entry name" value="P-loop containing nucleoside triphosphate hydrolases"/>
    <property type="match status" value="1"/>
</dbReference>
<name>A0A2T5GAL9_9BACL</name>
<evidence type="ECO:0000313" key="6">
    <source>
        <dbReference type="Proteomes" id="UP000244016"/>
    </source>
</evidence>
<dbReference type="Pfam" id="PF00437">
    <property type="entry name" value="T2SSE"/>
    <property type="match status" value="1"/>
</dbReference>
<dbReference type="FunFam" id="3.40.50.300:FF:000398">
    <property type="entry name" value="Type IV pilus assembly ATPase PilB"/>
    <property type="match status" value="1"/>
</dbReference>
<accession>A0A2T5GAL9</accession>
<evidence type="ECO:0000313" key="5">
    <source>
        <dbReference type="EMBL" id="PTQ53239.1"/>
    </source>
</evidence>
<proteinExistence type="inferred from homology"/>
<evidence type="ECO:0000256" key="1">
    <source>
        <dbReference type="ARBA" id="ARBA00006611"/>
    </source>
</evidence>
<comment type="caution">
    <text evidence="5">The sequence shown here is derived from an EMBL/GenBank/DDBJ whole genome shotgun (WGS) entry which is preliminary data.</text>
</comment>